<feature type="compositionally biased region" description="Pro residues" evidence="8">
    <location>
        <begin position="519"/>
        <end position="543"/>
    </location>
</feature>
<feature type="domain" description="C2H2-type" evidence="9">
    <location>
        <begin position="303"/>
        <end position="333"/>
    </location>
</feature>
<dbReference type="PANTHER" id="PTHR23235">
    <property type="entry name" value="KRUEPPEL-LIKE TRANSCRIPTION FACTOR"/>
    <property type="match status" value="1"/>
</dbReference>
<dbReference type="STRING" id="41067.A0A2I2F7T1"/>
<dbReference type="InterPro" id="IPR013087">
    <property type="entry name" value="Znf_C2H2_type"/>
</dbReference>
<feature type="region of interest" description="Disordered" evidence="8">
    <location>
        <begin position="35"/>
        <end position="140"/>
    </location>
</feature>
<dbReference type="SMART" id="SM00355">
    <property type="entry name" value="ZnF_C2H2"/>
    <property type="match status" value="3"/>
</dbReference>
<evidence type="ECO:0000256" key="4">
    <source>
        <dbReference type="ARBA" id="ARBA00022771"/>
    </source>
</evidence>
<dbReference type="PANTHER" id="PTHR23235:SF120">
    <property type="entry name" value="KRUPPEL-LIKE FACTOR 15"/>
    <property type="match status" value="1"/>
</dbReference>
<evidence type="ECO:0000256" key="8">
    <source>
        <dbReference type="SAM" id="MobiDB-lite"/>
    </source>
</evidence>
<dbReference type="AlphaFoldDB" id="A0A2I2F7T1"/>
<evidence type="ECO:0000256" key="3">
    <source>
        <dbReference type="ARBA" id="ARBA00022737"/>
    </source>
</evidence>
<accession>A0A2I2F7T1</accession>
<organism evidence="10 11">
    <name type="scientific">Aspergillus candidus</name>
    <dbReference type="NCBI Taxonomy" id="41067"/>
    <lineage>
        <taxon>Eukaryota</taxon>
        <taxon>Fungi</taxon>
        <taxon>Dikarya</taxon>
        <taxon>Ascomycota</taxon>
        <taxon>Pezizomycotina</taxon>
        <taxon>Eurotiomycetes</taxon>
        <taxon>Eurotiomycetidae</taxon>
        <taxon>Eurotiales</taxon>
        <taxon>Aspergillaceae</taxon>
        <taxon>Aspergillus</taxon>
        <taxon>Aspergillus subgen. Circumdati</taxon>
    </lineage>
</organism>
<evidence type="ECO:0000313" key="10">
    <source>
        <dbReference type="EMBL" id="PLB36686.1"/>
    </source>
</evidence>
<evidence type="ECO:0000256" key="5">
    <source>
        <dbReference type="ARBA" id="ARBA00022833"/>
    </source>
</evidence>
<dbReference type="GO" id="GO:0008270">
    <property type="term" value="F:zinc ion binding"/>
    <property type="evidence" value="ECO:0007669"/>
    <property type="project" value="UniProtKB-KW"/>
</dbReference>
<feature type="domain" description="C2H2-type" evidence="9">
    <location>
        <begin position="275"/>
        <end position="302"/>
    </location>
</feature>
<keyword evidence="3" id="KW-0677">Repeat</keyword>
<dbReference type="GO" id="GO:0000978">
    <property type="term" value="F:RNA polymerase II cis-regulatory region sequence-specific DNA binding"/>
    <property type="evidence" value="ECO:0007669"/>
    <property type="project" value="TreeGrafter"/>
</dbReference>
<keyword evidence="6" id="KW-0539">Nucleus</keyword>
<keyword evidence="11" id="KW-1185">Reference proteome</keyword>
<dbReference type="PROSITE" id="PS00028">
    <property type="entry name" value="ZINC_FINGER_C2H2_1"/>
    <property type="match status" value="2"/>
</dbReference>
<evidence type="ECO:0000313" key="11">
    <source>
        <dbReference type="Proteomes" id="UP000234585"/>
    </source>
</evidence>
<dbReference type="RefSeq" id="XP_024670698.1">
    <property type="nucleotide sequence ID" value="XM_024817630.1"/>
</dbReference>
<dbReference type="Gene3D" id="3.30.160.60">
    <property type="entry name" value="Classic Zinc Finger"/>
    <property type="match status" value="3"/>
</dbReference>
<dbReference type="EMBL" id="KZ559149">
    <property type="protein sequence ID" value="PLB36686.1"/>
    <property type="molecule type" value="Genomic_DNA"/>
</dbReference>
<proteinExistence type="predicted"/>
<dbReference type="Proteomes" id="UP000234585">
    <property type="component" value="Unassembled WGS sequence"/>
</dbReference>
<evidence type="ECO:0000256" key="7">
    <source>
        <dbReference type="PROSITE-ProRule" id="PRU00042"/>
    </source>
</evidence>
<name>A0A2I2F7T1_ASPCN</name>
<dbReference type="SUPFAM" id="SSF57667">
    <property type="entry name" value="beta-beta-alpha zinc fingers"/>
    <property type="match status" value="2"/>
</dbReference>
<protein>
    <recommendedName>
        <fullName evidence="9">C2H2-type domain-containing protein</fullName>
    </recommendedName>
</protein>
<feature type="compositionally biased region" description="Pro residues" evidence="8">
    <location>
        <begin position="394"/>
        <end position="403"/>
    </location>
</feature>
<feature type="region of interest" description="Disordered" evidence="8">
    <location>
        <begin position="379"/>
        <end position="589"/>
    </location>
</feature>
<feature type="region of interest" description="Disordered" evidence="8">
    <location>
        <begin position="320"/>
        <end position="359"/>
    </location>
</feature>
<dbReference type="FunFam" id="3.30.160.60:FF:001666">
    <property type="entry name" value="MDS1 and EVI1 complex locus"/>
    <property type="match status" value="1"/>
</dbReference>
<gene>
    <name evidence="10" type="ORF">BDW47DRAFT_132680</name>
</gene>
<dbReference type="GO" id="GO:0000981">
    <property type="term" value="F:DNA-binding transcription factor activity, RNA polymerase II-specific"/>
    <property type="evidence" value="ECO:0007669"/>
    <property type="project" value="TreeGrafter"/>
</dbReference>
<dbReference type="FunFam" id="3.30.160.60:FF:000446">
    <property type="entry name" value="Zinc finger protein"/>
    <property type="match status" value="1"/>
</dbReference>
<feature type="compositionally biased region" description="Polar residues" evidence="8">
    <location>
        <begin position="628"/>
        <end position="656"/>
    </location>
</feature>
<evidence type="ECO:0000256" key="1">
    <source>
        <dbReference type="ARBA" id="ARBA00004123"/>
    </source>
</evidence>
<feature type="compositionally biased region" description="Polar residues" evidence="8">
    <location>
        <begin position="35"/>
        <end position="55"/>
    </location>
</feature>
<dbReference type="PROSITE" id="PS50157">
    <property type="entry name" value="ZINC_FINGER_C2H2_2"/>
    <property type="match status" value="3"/>
</dbReference>
<dbReference type="InterPro" id="IPR036236">
    <property type="entry name" value="Znf_C2H2_sf"/>
</dbReference>
<sequence>MTSVHIVSSVGRHPFQAGVNPSESMAALMQSNNDSVAFSNSLPTPSHPVTASPSDSVAYLKHSKPDSSLTSIAHAGLNVSRRGDSLPPMTTPPSTAGPTDRPLDQEKDAERNSSQVAREALGASEKQQQQHPLPPPTDAVAVSDHMQVDSHSTPGNAPDAFAAADHAASSLMNTSTVASPGPIEDSASQDGDRPRHRDETELLQDTGNKAFSYPMPTGNLADPRRGLSLPGSGFGKAGQRSPSAKKHRCPYCATEFTRHHNLKSHLLTHSQEKPYVCQTCQSRFRRLHDLKRHTKLHTGERPHICPKCGRRFARGDALARHNKGQGGCAGRRSSMGSYAPDDEYGDPTGPGGPDDSMEGLVYAEPERMDEEDERRLNMPSIKKHDLPAPSGASYPPPRQPSTYPPLAAGRPSPGGLFPPATSHGGSSASASPVSQPGSLTFPPAGHQATGPPPSAFPPAGVADSSPRPLSPNALASHPVGPGPDTTPHHLHRPHSPGMTPSFQPPYARTGSISQAPVPGSAPPPGLGLPPPQPGAPQLPPPPGMASSADARFTLHAPPPSATKPGPDGLPTNGGHRAGPPDGGYIDPGREREDSLWRYIRTVHDELGALKSEVATLRAQLASHAGPTDHSNSLAAPAVSSAQLAGHETSSASPAHR</sequence>
<evidence type="ECO:0000259" key="9">
    <source>
        <dbReference type="PROSITE" id="PS50157"/>
    </source>
</evidence>
<feature type="compositionally biased region" description="Low complexity" evidence="8">
    <location>
        <begin position="418"/>
        <end position="438"/>
    </location>
</feature>
<keyword evidence="5" id="KW-0862">Zinc</keyword>
<evidence type="ECO:0000256" key="2">
    <source>
        <dbReference type="ARBA" id="ARBA00022723"/>
    </source>
</evidence>
<keyword evidence="4 7" id="KW-0863">Zinc-finger</keyword>
<feature type="compositionally biased region" description="Basic and acidic residues" evidence="8">
    <location>
        <begin position="101"/>
        <end position="111"/>
    </location>
</feature>
<feature type="region of interest" description="Disordered" evidence="8">
    <location>
        <begin position="172"/>
        <end position="198"/>
    </location>
</feature>
<dbReference type="GeneID" id="36524790"/>
<evidence type="ECO:0000256" key="6">
    <source>
        <dbReference type="ARBA" id="ARBA00023242"/>
    </source>
</evidence>
<feature type="region of interest" description="Disordered" evidence="8">
    <location>
        <begin position="620"/>
        <end position="656"/>
    </location>
</feature>
<feature type="domain" description="C2H2-type" evidence="9">
    <location>
        <begin position="247"/>
        <end position="274"/>
    </location>
</feature>
<comment type="subcellular location">
    <subcellularLocation>
        <location evidence="1">Nucleus</location>
    </subcellularLocation>
</comment>
<keyword evidence="2" id="KW-0479">Metal-binding</keyword>
<reference evidence="10 11" key="1">
    <citation type="submission" date="2017-12" db="EMBL/GenBank/DDBJ databases">
        <authorList>
            <consortium name="DOE Joint Genome Institute"/>
            <person name="Haridas S."/>
            <person name="Kjaerbolling I."/>
            <person name="Vesth T.C."/>
            <person name="Frisvad J.C."/>
            <person name="Nybo J.L."/>
            <person name="Theobald S."/>
            <person name="Kuo A."/>
            <person name="Bowyer P."/>
            <person name="Matsuda Y."/>
            <person name="Mondo S."/>
            <person name="Lyhne E.K."/>
            <person name="Kogle M.E."/>
            <person name="Clum A."/>
            <person name="Lipzen A."/>
            <person name="Salamov A."/>
            <person name="Ngan C.Y."/>
            <person name="Daum C."/>
            <person name="Chiniquy J."/>
            <person name="Barry K."/>
            <person name="LaButti K."/>
            <person name="Simmons B.A."/>
            <person name="Magnuson J.K."/>
            <person name="Mortensen U.H."/>
            <person name="Larsen T.O."/>
            <person name="Grigoriev I.V."/>
            <person name="Baker S.E."/>
            <person name="Andersen M.R."/>
            <person name="Nordberg H.P."/>
            <person name="Cantor M.N."/>
            <person name="Hua S.X."/>
        </authorList>
    </citation>
    <scope>NUCLEOTIDE SEQUENCE [LARGE SCALE GENOMIC DNA]</scope>
    <source>
        <strain evidence="10 11">CBS 102.13</strain>
    </source>
</reference>
<dbReference type="OrthoDB" id="8117402at2759"/>
<dbReference type="GO" id="GO:0005634">
    <property type="term" value="C:nucleus"/>
    <property type="evidence" value="ECO:0007669"/>
    <property type="project" value="UniProtKB-SubCell"/>
</dbReference>